<dbReference type="Pfam" id="PF23188">
    <property type="entry name" value="THU_Piezo1"/>
    <property type="match status" value="1"/>
</dbReference>
<dbReference type="PANTHER" id="PTHR47049">
    <property type="entry name" value="PIEZO-TYPE MECHANOSENSITIVE ION CHANNEL HOMOLOG"/>
    <property type="match status" value="1"/>
</dbReference>
<evidence type="ECO:0000256" key="1">
    <source>
        <dbReference type="SAM" id="MobiDB-lite"/>
    </source>
</evidence>
<proteinExistence type="predicted"/>
<dbReference type="AlphaFoldDB" id="A0ABD2QNI8"/>
<feature type="transmembrane region" description="Helical" evidence="2">
    <location>
        <begin position="138"/>
        <end position="163"/>
    </location>
</feature>
<name>A0ABD2QNI8_9PLAT</name>
<feature type="transmembrane region" description="Helical" evidence="2">
    <location>
        <begin position="169"/>
        <end position="188"/>
    </location>
</feature>
<dbReference type="EMBL" id="JBJKFK010000011">
    <property type="protein sequence ID" value="KAL3321098.1"/>
    <property type="molecule type" value="Genomic_DNA"/>
</dbReference>
<gene>
    <name evidence="4" type="primary">PIEZO2</name>
    <name evidence="4" type="ORF">Ciccas_000219</name>
</gene>
<organism evidence="4 5">
    <name type="scientific">Cichlidogyrus casuarinus</name>
    <dbReference type="NCBI Taxonomy" id="1844966"/>
    <lineage>
        <taxon>Eukaryota</taxon>
        <taxon>Metazoa</taxon>
        <taxon>Spiralia</taxon>
        <taxon>Lophotrochozoa</taxon>
        <taxon>Platyhelminthes</taxon>
        <taxon>Monogenea</taxon>
        <taxon>Monopisthocotylea</taxon>
        <taxon>Dactylogyridea</taxon>
        <taxon>Ancyrocephalidae</taxon>
        <taxon>Cichlidogyrus</taxon>
    </lineage>
</organism>
<reference evidence="4 5" key="1">
    <citation type="submission" date="2024-11" db="EMBL/GenBank/DDBJ databases">
        <title>Adaptive evolution of stress response genes in parasites aligns with host niche diversity.</title>
        <authorList>
            <person name="Hahn C."/>
            <person name="Resl P."/>
        </authorList>
    </citation>
    <scope>NUCLEOTIDE SEQUENCE [LARGE SCALE GENOMIC DNA]</scope>
    <source>
        <strain evidence="4">EGGRZ-B1_66</strain>
        <tissue evidence="4">Body</tissue>
    </source>
</reference>
<evidence type="ECO:0000313" key="5">
    <source>
        <dbReference type="Proteomes" id="UP001626550"/>
    </source>
</evidence>
<keyword evidence="5" id="KW-1185">Reference proteome</keyword>
<feature type="domain" description="Piezo transmembrane helical unit" evidence="3">
    <location>
        <begin position="152"/>
        <end position="273"/>
    </location>
</feature>
<keyword evidence="2" id="KW-1133">Transmembrane helix</keyword>
<feature type="transmembrane region" description="Helical" evidence="2">
    <location>
        <begin position="195"/>
        <end position="213"/>
    </location>
</feature>
<dbReference type="PANTHER" id="PTHR47049:SF2">
    <property type="entry name" value="PIEZO-TYPE MECHANOSENSITIVE ION CHANNEL HOMOLOG"/>
    <property type="match status" value="1"/>
</dbReference>
<comment type="caution">
    <text evidence="4">The sequence shown here is derived from an EMBL/GenBank/DDBJ whole genome shotgun (WGS) entry which is preliminary data.</text>
</comment>
<keyword evidence="2" id="KW-0472">Membrane</keyword>
<evidence type="ECO:0000313" key="4">
    <source>
        <dbReference type="EMBL" id="KAL3321098.1"/>
    </source>
</evidence>
<evidence type="ECO:0000256" key="2">
    <source>
        <dbReference type="SAM" id="Phobius"/>
    </source>
</evidence>
<feature type="region of interest" description="Disordered" evidence="1">
    <location>
        <begin position="36"/>
        <end position="59"/>
    </location>
</feature>
<dbReference type="InterPro" id="IPR056768">
    <property type="entry name" value="THU_Piezo"/>
</dbReference>
<protein>
    <submittedName>
        <fullName evidence="4">Piezo-type mechanosensitive ion channel component 2</fullName>
    </submittedName>
</protein>
<sequence>MDTSIRTINQHTRDHRRISDTINTEKLVVKNELIHPSSATESLRPEELTPGRGRPNLVHQPSRQLEQVAQKVMQGSNQKNPFTQFLQHFSIQKNKNQTTKPIEMSPQGFCPIDEVGQDNEYHFDEDPEAKALIIDREVFLLVMALGNLAIYYSEMICYALLILNHMCNSSILSLPFPLMVFLWAMLSVPRPSKTFWICLITYTELLIVVKYIFQFNFVQSDISLGQPRGYMNELWLPRLFGVEKHENFLIYDLAQLIFIFLHRAYLKNNGLWRDHIESTRDLEKIAVNQNNSTRKE</sequence>
<evidence type="ECO:0000259" key="3">
    <source>
        <dbReference type="Pfam" id="PF23188"/>
    </source>
</evidence>
<accession>A0ABD2QNI8</accession>
<dbReference type="Proteomes" id="UP001626550">
    <property type="component" value="Unassembled WGS sequence"/>
</dbReference>
<feature type="transmembrane region" description="Helical" evidence="2">
    <location>
        <begin position="248"/>
        <end position="266"/>
    </location>
</feature>
<dbReference type="InterPro" id="IPR027272">
    <property type="entry name" value="Piezo"/>
</dbReference>
<keyword evidence="2" id="KW-0812">Transmembrane</keyword>